<protein>
    <submittedName>
        <fullName evidence="2">Uncharacterized protein</fullName>
    </submittedName>
</protein>
<dbReference type="EMBL" id="CP000158">
    <property type="protein sequence ID" value="ABI78792.1"/>
    <property type="molecule type" value="Genomic_DNA"/>
</dbReference>
<evidence type="ECO:0000313" key="2">
    <source>
        <dbReference type="EMBL" id="ABI78792.1"/>
    </source>
</evidence>
<dbReference type="HOGENOM" id="CLU_3136580_0_0_5"/>
<feature type="compositionally biased region" description="Basic and acidic residues" evidence="1">
    <location>
        <begin position="13"/>
        <end position="25"/>
    </location>
</feature>
<organism evidence="2 3">
    <name type="scientific">Hyphomonas neptunium (strain ATCC 15444)</name>
    <dbReference type="NCBI Taxonomy" id="228405"/>
    <lineage>
        <taxon>Bacteria</taxon>
        <taxon>Pseudomonadati</taxon>
        <taxon>Pseudomonadota</taxon>
        <taxon>Alphaproteobacteria</taxon>
        <taxon>Hyphomonadales</taxon>
        <taxon>Hyphomonadaceae</taxon>
        <taxon>Hyphomonas</taxon>
    </lineage>
</organism>
<name>Q0C2G7_HYPNA</name>
<evidence type="ECO:0000256" key="1">
    <source>
        <dbReference type="SAM" id="MobiDB-lite"/>
    </source>
</evidence>
<sequence>MHRLTLAGVEVADDPHDQRGGEKENYRDDDAFHIHFLLLQGGLVDGRLA</sequence>
<evidence type="ECO:0000313" key="3">
    <source>
        <dbReference type="Proteomes" id="UP000001959"/>
    </source>
</evidence>
<proteinExistence type="predicted"/>
<dbReference type="AlphaFoldDB" id="Q0C2G7"/>
<reference evidence="2 3" key="1">
    <citation type="journal article" date="2006" name="J. Bacteriol.">
        <title>Comparative genomic evidence for a close relationship between the dimorphic prosthecate bacteria Hyphomonas neptunium and Caulobacter crescentus.</title>
        <authorList>
            <person name="Badger J.H."/>
            <person name="Hoover T.R."/>
            <person name="Brun Y.V."/>
            <person name="Weiner R.M."/>
            <person name="Laub M.T."/>
            <person name="Alexandre G."/>
            <person name="Mrazek J."/>
            <person name="Ren Q."/>
            <person name="Paulsen I.T."/>
            <person name="Nelson K.E."/>
            <person name="Khouri H.M."/>
            <person name="Radune D."/>
            <person name="Sosa J."/>
            <person name="Dodson R.J."/>
            <person name="Sullivan S.A."/>
            <person name="Rosovitz M.J."/>
            <person name="Madupu R."/>
            <person name="Brinkac L.M."/>
            <person name="Durkin A.S."/>
            <person name="Daugherty S.C."/>
            <person name="Kothari S.P."/>
            <person name="Giglio M.G."/>
            <person name="Zhou L."/>
            <person name="Haft D.H."/>
            <person name="Selengut J.D."/>
            <person name="Davidsen T.M."/>
            <person name="Yang Q."/>
            <person name="Zafar N."/>
            <person name="Ward N.L."/>
        </authorList>
    </citation>
    <scope>NUCLEOTIDE SEQUENCE [LARGE SCALE GENOMIC DNA]</scope>
    <source>
        <strain evidence="2 3">ATCC 15444</strain>
    </source>
</reference>
<feature type="region of interest" description="Disordered" evidence="1">
    <location>
        <begin position="1"/>
        <end position="25"/>
    </location>
</feature>
<gene>
    <name evidence="2" type="ordered locus">HNE_1359</name>
</gene>
<keyword evidence="3" id="KW-1185">Reference proteome</keyword>
<accession>Q0C2G7</accession>
<dbReference type="KEGG" id="hne:HNE_1359"/>
<dbReference type="Proteomes" id="UP000001959">
    <property type="component" value="Chromosome"/>
</dbReference>